<dbReference type="EMBL" id="JASAOG010000136">
    <property type="protein sequence ID" value="KAK0048590.1"/>
    <property type="molecule type" value="Genomic_DNA"/>
</dbReference>
<evidence type="ECO:0000313" key="2">
    <source>
        <dbReference type="Proteomes" id="UP001233172"/>
    </source>
</evidence>
<name>A0AAD8F291_BIOPF</name>
<sequence>MRVVELGRGDRTGCSYLNRFTAPSGGSRRLDKYEVVKRARWGQLITGATHSRNRPVSAEIASIWNVLTEIVCPEWIKPFRIEDCNGVRIDPSTPSNRSTKYLEGVKKTFNKVTCNNNTERRSLH</sequence>
<organism evidence="1 2">
    <name type="scientific">Biomphalaria pfeifferi</name>
    <name type="common">Bloodfluke planorb</name>
    <name type="synonym">Freshwater snail</name>
    <dbReference type="NCBI Taxonomy" id="112525"/>
    <lineage>
        <taxon>Eukaryota</taxon>
        <taxon>Metazoa</taxon>
        <taxon>Spiralia</taxon>
        <taxon>Lophotrochozoa</taxon>
        <taxon>Mollusca</taxon>
        <taxon>Gastropoda</taxon>
        <taxon>Heterobranchia</taxon>
        <taxon>Euthyneura</taxon>
        <taxon>Panpulmonata</taxon>
        <taxon>Hygrophila</taxon>
        <taxon>Lymnaeoidea</taxon>
        <taxon>Planorbidae</taxon>
        <taxon>Biomphalaria</taxon>
    </lineage>
</organism>
<dbReference type="AlphaFoldDB" id="A0AAD8F291"/>
<gene>
    <name evidence="1" type="ORF">Bpfe_022033</name>
</gene>
<reference evidence="1" key="2">
    <citation type="submission" date="2023-04" db="EMBL/GenBank/DDBJ databases">
        <authorList>
            <person name="Bu L."/>
            <person name="Lu L."/>
            <person name="Laidemitt M.R."/>
            <person name="Zhang S.M."/>
            <person name="Mutuku M."/>
            <person name="Mkoji G."/>
            <person name="Steinauer M."/>
            <person name="Loker E.S."/>
        </authorList>
    </citation>
    <scope>NUCLEOTIDE SEQUENCE</scope>
    <source>
        <strain evidence="1">KasaAsao</strain>
        <tissue evidence="1">Whole Snail</tissue>
    </source>
</reference>
<proteinExistence type="predicted"/>
<protein>
    <submittedName>
        <fullName evidence="1">Uncharacterized protein</fullName>
    </submittedName>
</protein>
<dbReference type="Proteomes" id="UP001233172">
    <property type="component" value="Unassembled WGS sequence"/>
</dbReference>
<reference evidence="1" key="1">
    <citation type="journal article" date="2023" name="PLoS Negl. Trop. Dis.">
        <title>A genome sequence for Biomphalaria pfeifferi, the major vector snail for the human-infecting parasite Schistosoma mansoni.</title>
        <authorList>
            <person name="Bu L."/>
            <person name="Lu L."/>
            <person name="Laidemitt M.R."/>
            <person name="Zhang S.M."/>
            <person name="Mutuku M."/>
            <person name="Mkoji G."/>
            <person name="Steinauer M."/>
            <person name="Loker E.S."/>
        </authorList>
    </citation>
    <scope>NUCLEOTIDE SEQUENCE</scope>
    <source>
        <strain evidence="1">KasaAsao</strain>
    </source>
</reference>
<comment type="caution">
    <text evidence="1">The sequence shown here is derived from an EMBL/GenBank/DDBJ whole genome shotgun (WGS) entry which is preliminary data.</text>
</comment>
<keyword evidence="2" id="KW-1185">Reference proteome</keyword>
<evidence type="ECO:0000313" key="1">
    <source>
        <dbReference type="EMBL" id="KAK0048590.1"/>
    </source>
</evidence>
<accession>A0AAD8F291</accession>